<name>R7U5G8_CAPTE</name>
<evidence type="ECO:0000313" key="3">
    <source>
        <dbReference type="Proteomes" id="UP000014760"/>
    </source>
</evidence>
<dbReference type="PANTHER" id="PTHR35385:SF2">
    <property type="entry name" value="PROTEIN B, PUTATIVE-RELATED"/>
    <property type="match status" value="1"/>
</dbReference>
<sequence>MNILPPRVYCLWVHTSEDAFVADLWRELKTKEEFETWLDLYNATTLTTIKIARSHPNYKAKNVIFKMSADYRCQHNTRSTIPLEELKQEHFKNTFCPCSMSVTVWQQSDPGIQTTSNKKIHTQKYQAQRSLNYNHNPPVLAADALKFREIDSDVKKQLSELFQNGHSPSSALHVLQYDAQLKYGLEYIRIDADRKYIPSLQDCYRYEYSKTKITTNPDYLCGPAEKFVKAYRPSTCMMHSDDDTYLACTALLPYVQLGKVLQIYSSLCPLFSKSAVFPCGNPESTCQY</sequence>
<keyword evidence="3" id="KW-1185">Reference proteome</keyword>
<dbReference type="HOGENOM" id="CLU_967232_0_0_1"/>
<dbReference type="OMA" id="YADRSIC"/>
<dbReference type="AlphaFoldDB" id="R7U5G8"/>
<reference evidence="2" key="3">
    <citation type="submission" date="2015-06" db="UniProtKB">
        <authorList>
            <consortium name="EnsemblMetazoa"/>
        </authorList>
    </citation>
    <scope>IDENTIFICATION</scope>
</reference>
<dbReference type="EnsemblMetazoa" id="CapteT205797">
    <property type="protein sequence ID" value="CapteP205797"/>
    <property type="gene ID" value="CapteG205797"/>
</dbReference>
<accession>R7U5G8</accession>
<dbReference type="STRING" id="283909.R7U5G8"/>
<gene>
    <name evidence="1" type="ORF">CAPTEDRAFT_205797</name>
</gene>
<dbReference type="Proteomes" id="UP000014760">
    <property type="component" value="Unassembled WGS sequence"/>
</dbReference>
<dbReference type="EMBL" id="AMQN01009396">
    <property type="status" value="NOT_ANNOTATED_CDS"/>
    <property type="molecule type" value="Genomic_DNA"/>
</dbReference>
<protein>
    <submittedName>
        <fullName evidence="1 2">Uncharacterized protein</fullName>
    </submittedName>
</protein>
<dbReference type="EMBL" id="KB305308">
    <property type="protein sequence ID" value="ELU01219.1"/>
    <property type="molecule type" value="Genomic_DNA"/>
</dbReference>
<reference evidence="3" key="1">
    <citation type="submission" date="2012-12" db="EMBL/GenBank/DDBJ databases">
        <authorList>
            <person name="Hellsten U."/>
            <person name="Grimwood J."/>
            <person name="Chapman J.A."/>
            <person name="Shapiro H."/>
            <person name="Aerts A."/>
            <person name="Otillar R.P."/>
            <person name="Terry A.Y."/>
            <person name="Boore J.L."/>
            <person name="Simakov O."/>
            <person name="Marletaz F."/>
            <person name="Cho S.-J."/>
            <person name="Edsinger-Gonzales E."/>
            <person name="Havlak P."/>
            <person name="Kuo D.-H."/>
            <person name="Larsson T."/>
            <person name="Lv J."/>
            <person name="Arendt D."/>
            <person name="Savage R."/>
            <person name="Osoegawa K."/>
            <person name="de Jong P."/>
            <person name="Lindberg D.R."/>
            <person name="Seaver E.C."/>
            <person name="Weisblat D.A."/>
            <person name="Putnam N.H."/>
            <person name="Grigoriev I.V."/>
            <person name="Rokhsar D.S."/>
        </authorList>
    </citation>
    <scope>NUCLEOTIDE SEQUENCE</scope>
    <source>
        <strain evidence="3">I ESC-2004</strain>
    </source>
</reference>
<reference evidence="1 3" key="2">
    <citation type="journal article" date="2013" name="Nature">
        <title>Insights into bilaterian evolution from three spiralian genomes.</title>
        <authorList>
            <person name="Simakov O."/>
            <person name="Marletaz F."/>
            <person name="Cho S.J."/>
            <person name="Edsinger-Gonzales E."/>
            <person name="Havlak P."/>
            <person name="Hellsten U."/>
            <person name="Kuo D.H."/>
            <person name="Larsson T."/>
            <person name="Lv J."/>
            <person name="Arendt D."/>
            <person name="Savage R."/>
            <person name="Osoegawa K."/>
            <person name="de Jong P."/>
            <person name="Grimwood J."/>
            <person name="Chapman J.A."/>
            <person name="Shapiro H."/>
            <person name="Aerts A."/>
            <person name="Otillar R.P."/>
            <person name="Terry A.Y."/>
            <person name="Boore J.L."/>
            <person name="Grigoriev I.V."/>
            <person name="Lindberg D.R."/>
            <person name="Seaver E.C."/>
            <person name="Weisblat D.A."/>
            <person name="Putnam N.H."/>
            <person name="Rokhsar D.S."/>
        </authorList>
    </citation>
    <scope>NUCLEOTIDE SEQUENCE</scope>
    <source>
        <strain evidence="1 3">I ESC-2004</strain>
    </source>
</reference>
<proteinExistence type="predicted"/>
<organism evidence="1">
    <name type="scientific">Capitella teleta</name>
    <name type="common">Polychaete worm</name>
    <dbReference type="NCBI Taxonomy" id="283909"/>
    <lineage>
        <taxon>Eukaryota</taxon>
        <taxon>Metazoa</taxon>
        <taxon>Spiralia</taxon>
        <taxon>Lophotrochozoa</taxon>
        <taxon>Annelida</taxon>
        <taxon>Polychaeta</taxon>
        <taxon>Sedentaria</taxon>
        <taxon>Scolecida</taxon>
        <taxon>Capitellidae</taxon>
        <taxon>Capitella</taxon>
    </lineage>
</organism>
<evidence type="ECO:0000313" key="2">
    <source>
        <dbReference type="EnsemblMetazoa" id="CapteP205797"/>
    </source>
</evidence>
<dbReference type="PANTHER" id="PTHR35385">
    <property type="entry name" value="PROTEIN B, PUTATIVE-RELATED-RELATED"/>
    <property type="match status" value="1"/>
</dbReference>
<evidence type="ECO:0000313" key="1">
    <source>
        <dbReference type="EMBL" id="ELU01219.1"/>
    </source>
</evidence>
<dbReference type="OrthoDB" id="6062825at2759"/>